<feature type="transmembrane region" description="Helical" evidence="1">
    <location>
        <begin position="192"/>
        <end position="211"/>
    </location>
</feature>
<gene>
    <name evidence="3" type="ORF">D3273_21080</name>
</gene>
<keyword evidence="4" id="KW-1185">Reference proteome</keyword>
<dbReference type="PANTHER" id="PTHR32089:SF112">
    <property type="entry name" value="LYSOZYME-LIKE PROTEIN-RELATED"/>
    <property type="match status" value="1"/>
</dbReference>
<proteinExistence type="predicted"/>
<protein>
    <submittedName>
        <fullName evidence="3">HAMP domain-containing protein</fullName>
    </submittedName>
</protein>
<feature type="non-terminal residue" evidence="3">
    <location>
        <position position="300"/>
    </location>
</feature>
<dbReference type="CDD" id="cd06225">
    <property type="entry name" value="HAMP"/>
    <property type="match status" value="1"/>
</dbReference>
<evidence type="ECO:0000313" key="4">
    <source>
        <dbReference type="Proteomes" id="UP000290759"/>
    </source>
</evidence>
<dbReference type="EMBL" id="QYBB01000035">
    <property type="protein sequence ID" value="RYC29955.1"/>
    <property type="molecule type" value="Genomic_DNA"/>
</dbReference>
<keyword evidence="1" id="KW-0812">Transmembrane</keyword>
<dbReference type="SUPFAM" id="SSF158472">
    <property type="entry name" value="HAMP domain-like"/>
    <property type="match status" value="1"/>
</dbReference>
<dbReference type="Pfam" id="PF00672">
    <property type="entry name" value="HAMP"/>
    <property type="match status" value="1"/>
</dbReference>
<dbReference type="OrthoDB" id="8456673at2"/>
<evidence type="ECO:0000256" key="1">
    <source>
        <dbReference type="SAM" id="Phobius"/>
    </source>
</evidence>
<feature type="domain" description="HAMP" evidence="2">
    <location>
        <begin position="212"/>
        <end position="265"/>
    </location>
</feature>
<dbReference type="AlphaFoldDB" id="A0A4Q2U569"/>
<name>A0A4Q2U569_9HYPH</name>
<organism evidence="3 4">
    <name type="scientific">Lichenibacterium minor</name>
    <dbReference type="NCBI Taxonomy" id="2316528"/>
    <lineage>
        <taxon>Bacteria</taxon>
        <taxon>Pseudomonadati</taxon>
        <taxon>Pseudomonadota</taxon>
        <taxon>Alphaproteobacteria</taxon>
        <taxon>Hyphomicrobiales</taxon>
        <taxon>Lichenihabitantaceae</taxon>
        <taxon>Lichenibacterium</taxon>
    </lineage>
</organism>
<feature type="transmembrane region" description="Helical" evidence="1">
    <location>
        <begin position="13"/>
        <end position="33"/>
    </location>
</feature>
<evidence type="ECO:0000259" key="2">
    <source>
        <dbReference type="PROSITE" id="PS50885"/>
    </source>
</evidence>
<reference evidence="3 4" key="2">
    <citation type="submission" date="2019-02" db="EMBL/GenBank/DDBJ databases">
        <title>'Lichenibacterium ramalinii' gen. nov. sp. nov., 'Lichenibacterium minor' gen. nov. sp. nov.</title>
        <authorList>
            <person name="Pankratov T."/>
        </authorList>
    </citation>
    <scope>NUCLEOTIDE SEQUENCE [LARGE SCALE GENOMIC DNA]</scope>
    <source>
        <strain evidence="3 4">RmlP026</strain>
    </source>
</reference>
<keyword evidence="1" id="KW-0472">Membrane</keyword>
<dbReference type="SMART" id="SM00304">
    <property type="entry name" value="HAMP"/>
    <property type="match status" value="1"/>
</dbReference>
<dbReference type="PANTHER" id="PTHR32089">
    <property type="entry name" value="METHYL-ACCEPTING CHEMOTAXIS PROTEIN MCPB"/>
    <property type="match status" value="1"/>
</dbReference>
<dbReference type="GO" id="GO:0007165">
    <property type="term" value="P:signal transduction"/>
    <property type="evidence" value="ECO:0007669"/>
    <property type="project" value="InterPro"/>
</dbReference>
<comment type="caution">
    <text evidence="3">The sequence shown here is derived from an EMBL/GenBank/DDBJ whole genome shotgun (WGS) entry which is preliminary data.</text>
</comment>
<reference evidence="3 4" key="1">
    <citation type="submission" date="2018-12" db="EMBL/GenBank/DDBJ databases">
        <authorList>
            <person name="Grouzdev D.S."/>
            <person name="Krutkina M.S."/>
        </authorList>
    </citation>
    <scope>NUCLEOTIDE SEQUENCE [LARGE SCALE GENOMIC DNA]</scope>
    <source>
        <strain evidence="3 4">RmlP026</strain>
    </source>
</reference>
<dbReference type="Gene3D" id="6.10.340.10">
    <property type="match status" value="1"/>
</dbReference>
<dbReference type="Proteomes" id="UP000290759">
    <property type="component" value="Unassembled WGS sequence"/>
</dbReference>
<accession>A0A4Q2U569</accession>
<evidence type="ECO:0000313" key="3">
    <source>
        <dbReference type="EMBL" id="RYC29955.1"/>
    </source>
</evidence>
<sequence>MAFLSNVGIKTKIIGMVLLTAAVAVGGAVYASFQIDMIDAGYSDLIAHDEAGARSMSRFNYFVTGYGYDLYKMESAVREDGDLASVAAEYDGLKARAAKVFAVARQNLPDEAAHLAEIEAEWKAIEGEADRAMAAATQHRDAEFFAGRASAVARITRLNNRNIGLIDQMSTVIDGKSGALTAQSRTTGTTTLLIMVGAALAMSAAALLMAARTITGPLGALRDAMGRLTEGRLDTAVPGLGRRDEVGQMAATVQRFKEDAVRARTLAADADAARHSADAERAHAEAQRADVARQQAEVVD</sequence>
<dbReference type="InterPro" id="IPR003660">
    <property type="entry name" value="HAMP_dom"/>
</dbReference>
<dbReference type="PROSITE" id="PS50885">
    <property type="entry name" value="HAMP"/>
    <property type="match status" value="1"/>
</dbReference>
<dbReference type="RefSeq" id="WP_129228871.1">
    <property type="nucleotide sequence ID" value="NZ_QYBB01000035.1"/>
</dbReference>
<dbReference type="GO" id="GO:0016020">
    <property type="term" value="C:membrane"/>
    <property type="evidence" value="ECO:0007669"/>
    <property type="project" value="InterPro"/>
</dbReference>
<keyword evidence="1" id="KW-1133">Transmembrane helix</keyword>